<dbReference type="PANTHER" id="PTHR34039:SF1">
    <property type="entry name" value="UPF0102 PROTEIN YRAN"/>
    <property type="match status" value="1"/>
</dbReference>
<dbReference type="GO" id="GO:0003676">
    <property type="term" value="F:nucleic acid binding"/>
    <property type="evidence" value="ECO:0007669"/>
    <property type="project" value="InterPro"/>
</dbReference>
<dbReference type="HAMAP" id="MF_00048">
    <property type="entry name" value="UPF0102"/>
    <property type="match status" value="1"/>
</dbReference>
<dbReference type="OrthoDB" id="9794876at2"/>
<dbReference type="EMBL" id="WBKB01000005">
    <property type="protein sequence ID" value="KAB1642654.1"/>
    <property type="molecule type" value="Genomic_DNA"/>
</dbReference>
<evidence type="ECO:0000256" key="1">
    <source>
        <dbReference type="ARBA" id="ARBA00006738"/>
    </source>
</evidence>
<gene>
    <name evidence="3" type="ORF">F8O05_09325</name>
</gene>
<protein>
    <recommendedName>
        <fullName evidence="2">UPF0102 protein F8O05_09325</fullName>
    </recommendedName>
</protein>
<dbReference type="RefSeq" id="WP_158052456.1">
    <property type="nucleotide sequence ID" value="NZ_WBKB01000005.1"/>
</dbReference>
<dbReference type="NCBIfam" id="NF009154">
    <property type="entry name" value="PRK12497.3-3"/>
    <property type="match status" value="1"/>
</dbReference>
<dbReference type="Gene3D" id="3.40.1350.10">
    <property type="match status" value="1"/>
</dbReference>
<keyword evidence="4" id="KW-1185">Reference proteome</keyword>
<dbReference type="InterPro" id="IPR003509">
    <property type="entry name" value="UPF0102_YraN-like"/>
</dbReference>
<evidence type="ECO:0000256" key="2">
    <source>
        <dbReference type="HAMAP-Rule" id="MF_00048"/>
    </source>
</evidence>
<organism evidence="3 4">
    <name type="scientific">Gulosibacter chungangensis</name>
    <dbReference type="NCBI Taxonomy" id="979746"/>
    <lineage>
        <taxon>Bacteria</taxon>
        <taxon>Bacillati</taxon>
        <taxon>Actinomycetota</taxon>
        <taxon>Actinomycetes</taxon>
        <taxon>Micrococcales</taxon>
        <taxon>Microbacteriaceae</taxon>
        <taxon>Gulosibacter</taxon>
    </lineage>
</organism>
<comment type="caution">
    <text evidence="3">The sequence shown here is derived from an EMBL/GenBank/DDBJ whole genome shotgun (WGS) entry which is preliminary data.</text>
</comment>
<reference evidence="3 4" key="1">
    <citation type="submission" date="2019-09" db="EMBL/GenBank/DDBJ databases">
        <title>Phylogeny of genus Pseudoclavibacter and closely related genus.</title>
        <authorList>
            <person name="Li Y."/>
        </authorList>
    </citation>
    <scope>NUCLEOTIDE SEQUENCE [LARGE SCALE GENOMIC DNA]</scope>
    <source>
        <strain evidence="3 4">KCTC 13959</strain>
    </source>
</reference>
<dbReference type="PANTHER" id="PTHR34039">
    <property type="entry name" value="UPF0102 PROTEIN YRAN"/>
    <property type="match status" value="1"/>
</dbReference>
<comment type="similarity">
    <text evidence="1 2">Belongs to the UPF0102 family.</text>
</comment>
<dbReference type="InterPro" id="IPR011335">
    <property type="entry name" value="Restrct_endonuc-II-like"/>
</dbReference>
<sequence>MTTNVELGKFGESLATQYFELLGCEILDRNWRCPLGEIDLVIRDGGYTACVEVKTRRSLRAGHPLEAITPEKLQRMRQVAGQWAAAHPGQRTKLRLDVISVVVTGCSDPVLKHLEGVG</sequence>
<evidence type="ECO:0000313" key="3">
    <source>
        <dbReference type="EMBL" id="KAB1642654.1"/>
    </source>
</evidence>
<accession>A0A7J5BB21</accession>
<proteinExistence type="inferred from homology"/>
<dbReference type="AlphaFoldDB" id="A0A7J5BB21"/>
<dbReference type="CDD" id="cd20736">
    <property type="entry name" value="PoNe_Nuclease"/>
    <property type="match status" value="1"/>
</dbReference>
<evidence type="ECO:0000313" key="4">
    <source>
        <dbReference type="Proteomes" id="UP000433493"/>
    </source>
</evidence>
<dbReference type="Proteomes" id="UP000433493">
    <property type="component" value="Unassembled WGS sequence"/>
</dbReference>
<dbReference type="InterPro" id="IPR011856">
    <property type="entry name" value="tRNA_endonuc-like_dom_sf"/>
</dbReference>
<name>A0A7J5BB21_9MICO</name>
<dbReference type="Pfam" id="PF02021">
    <property type="entry name" value="UPF0102"/>
    <property type="match status" value="1"/>
</dbReference>
<dbReference type="SUPFAM" id="SSF52980">
    <property type="entry name" value="Restriction endonuclease-like"/>
    <property type="match status" value="1"/>
</dbReference>